<dbReference type="OrthoDB" id="9765517at2"/>
<keyword evidence="8" id="KW-1185">Reference proteome</keyword>
<feature type="domain" description="Glutathionylspermidine synthase pre-ATP-grasp-like" evidence="6">
    <location>
        <begin position="48"/>
        <end position="442"/>
    </location>
</feature>
<reference evidence="8" key="1">
    <citation type="submission" date="2018-12" db="EMBL/GenBank/DDBJ databases">
        <title>Tengunoibacter tsumagoiensis gen. nov., sp. nov., Dictyobacter kobayashii sp. nov., D. alpinus sp. nov., and D. joshuensis sp. nov. and description of Dictyobacteraceae fam. nov. within the order Ktedonobacterales isolated from Tengu-no-mugimeshi.</title>
        <authorList>
            <person name="Wang C.M."/>
            <person name="Zheng Y."/>
            <person name="Sakai Y."/>
            <person name="Toyoda A."/>
            <person name="Minakuchi Y."/>
            <person name="Abe K."/>
            <person name="Yokota A."/>
            <person name="Yabe S."/>
        </authorList>
    </citation>
    <scope>NUCLEOTIDE SEQUENCE [LARGE SCALE GENOMIC DNA]</scope>
    <source>
        <strain evidence="8">S-27</strain>
    </source>
</reference>
<organism evidence="7 8">
    <name type="scientific">Dictyobacter aurantiacus</name>
    <dbReference type="NCBI Taxonomy" id="1936993"/>
    <lineage>
        <taxon>Bacteria</taxon>
        <taxon>Bacillati</taxon>
        <taxon>Chloroflexota</taxon>
        <taxon>Ktedonobacteria</taxon>
        <taxon>Ktedonobacterales</taxon>
        <taxon>Dictyobacteraceae</taxon>
        <taxon>Dictyobacter</taxon>
    </lineage>
</organism>
<evidence type="ECO:0000259" key="6">
    <source>
        <dbReference type="Pfam" id="PF03738"/>
    </source>
</evidence>
<evidence type="ECO:0000313" key="8">
    <source>
        <dbReference type="Proteomes" id="UP000287224"/>
    </source>
</evidence>
<dbReference type="AlphaFoldDB" id="A0A401Z8Q5"/>
<proteinExistence type="predicted"/>
<evidence type="ECO:0000256" key="4">
    <source>
        <dbReference type="ARBA" id="ARBA00022840"/>
    </source>
</evidence>
<evidence type="ECO:0000313" key="7">
    <source>
        <dbReference type="EMBL" id="GCE03196.1"/>
    </source>
</evidence>
<name>A0A401Z8Q5_9CHLR</name>
<dbReference type="SUPFAM" id="SSF56059">
    <property type="entry name" value="Glutathione synthetase ATP-binding domain-like"/>
    <property type="match status" value="1"/>
</dbReference>
<dbReference type="EMBL" id="BIFQ01000001">
    <property type="protein sequence ID" value="GCE03196.1"/>
    <property type="molecule type" value="Genomic_DNA"/>
</dbReference>
<dbReference type="Proteomes" id="UP000287224">
    <property type="component" value="Unassembled WGS sequence"/>
</dbReference>
<dbReference type="Gene3D" id="3.30.1490.330">
    <property type="match status" value="1"/>
</dbReference>
<keyword evidence="5" id="KW-0460">Magnesium</keyword>
<evidence type="ECO:0000256" key="1">
    <source>
        <dbReference type="ARBA" id="ARBA00022598"/>
    </source>
</evidence>
<keyword evidence="3" id="KW-0547">Nucleotide-binding</keyword>
<accession>A0A401Z8Q5</accession>
<dbReference type="SUPFAM" id="SSF52440">
    <property type="entry name" value="PreATP-grasp domain"/>
    <property type="match status" value="1"/>
</dbReference>
<sequence>MAVEARVADSPHPDPRTRGQHFAEDYRNWRRAYYNRFPSFWGTLPGSKVEEYAVYGALEVPHNHVQALRLASSRLYGIMTRLATLLQQADDQALMDIGIPSPAIPYCHILMPAMPAVMCGRFEFAWTAQGPRLIEFNAETPTFVMELFHMNGQVCIDFGLEDPNPQCQQQLAQAIHTSIQAGLAWLEPPPQSPASVVFSAYAGRKEERGTTEFYRNLLENQGNLPYRTSFQGLDKLRVTRDRLMTVAGDPVDVLYKLYPTEHLIEDMAADGTPVGLALMDLVRRRRLAIINPPIAFILQNKALVALLWALHLAQSEIFSAEEHGWIEQYVLPTYLEALDAQGKPVFNGPYIVKPVYGREGSSITIVDQRRVVEHSELNFYDEQFKVYQQYVTLPTTTLQTEHGQQDVSLVHNCFVTAGQPSAVGVRASRKLIFDDNAYFLPICYPHRENI</sequence>
<evidence type="ECO:0000256" key="5">
    <source>
        <dbReference type="ARBA" id="ARBA00022842"/>
    </source>
</evidence>
<gene>
    <name evidence="7" type="ORF">KDAU_05250</name>
</gene>
<protein>
    <submittedName>
        <fullName evidence="7">Glutathionylspermidine synthase</fullName>
    </submittedName>
</protein>
<dbReference type="InterPro" id="IPR005494">
    <property type="entry name" value="GSPS_pre-ATP-grasp-like_dom"/>
</dbReference>
<dbReference type="InterPro" id="IPR016185">
    <property type="entry name" value="PreATP-grasp_dom_sf"/>
</dbReference>
<keyword evidence="4" id="KW-0067">ATP-binding</keyword>
<dbReference type="RefSeq" id="WP_160145594.1">
    <property type="nucleotide sequence ID" value="NZ_BIFQ01000001.1"/>
</dbReference>
<keyword evidence="1" id="KW-0436">Ligase</keyword>
<keyword evidence="2" id="KW-0479">Metal-binding</keyword>
<dbReference type="Pfam" id="PF03738">
    <property type="entry name" value="GSP_synth"/>
    <property type="match status" value="1"/>
</dbReference>
<evidence type="ECO:0000256" key="3">
    <source>
        <dbReference type="ARBA" id="ARBA00022741"/>
    </source>
</evidence>
<evidence type="ECO:0000256" key="2">
    <source>
        <dbReference type="ARBA" id="ARBA00022723"/>
    </source>
</evidence>
<dbReference type="GO" id="GO:0005524">
    <property type="term" value="F:ATP binding"/>
    <property type="evidence" value="ECO:0007669"/>
    <property type="project" value="UniProtKB-KW"/>
</dbReference>
<dbReference type="GO" id="GO:0046872">
    <property type="term" value="F:metal ion binding"/>
    <property type="evidence" value="ECO:0007669"/>
    <property type="project" value="UniProtKB-KW"/>
</dbReference>
<dbReference type="GO" id="GO:0016874">
    <property type="term" value="F:ligase activity"/>
    <property type="evidence" value="ECO:0007669"/>
    <property type="project" value="UniProtKB-KW"/>
</dbReference>
<comment type="caution">
    <text evidence="7">The sequence shown here is derived from an EMBL/GenBank/DDBJ whole genome shotgun (WGS) entry which is preliminary data.</text>
</comment>